<dbReference type="InterPro" id="IPR050491">
    <property type="entry name" value="AmpC-like"/>
</dbReference>
<sequence length="653" mass="72340">MSSSMRKISCKMMLLVLLIVSMGAGLFAAQAPVSAALPDSTTVQHEGKPDLTDTVGLTAFIDGIMKGHIDNFKIPGAVVTIVKGDKILLAKGYGHSDIEAGKLVDPETSLFRIASTTKLFTWTAVMQLVEQGKIDLDTDINTYLKTVKIPKTYSDPITMRHLMTHTAGFEEGGVGYQITTDPKKLPVSISETLAKHMPARVRPAGEMASYSNYGASLAGLIVEEVSGIPYDDYIQKNIFDPLGMKYASVQEPIPASLEPYTIHGYARENGVFVRKPPTFEGGFRPAGSGSVSALDMSRFMIAHLQDGRYGDKQILKPETVQLMHAPAFVFIKGLPAMDLGFYEQRMNGLRIIAHGGADTLFSTELYLVPEKQIGIFVSYSGGEGGVAADGLARAFFDRYFPAPEIKLPPMSIETDKSLLKYAGAYQFTRRNHSDIDKFFSFLVKMNVEVSGNRLSMGSGAEQQVYAQVGPDLFQEVGSSHQIGFRTDESGKVTHMFLDFLTAIPLERPPLLDKTTFWYPLLGFSLVMFITVLTGFAYRRREIKAMPKAQKWAVRLSVVTAAWALATVAATFFVVLNMDLLDRLSRITQSLNLYLFMPIILVLLTLGMLTFSVLAWKDKYWTVLKRVHFTLVTLSAVVLCVFFYYWNLLGWHFG</sequence>
<dbReference type="InterPro" id="IPR012338">
    <property type="entry name" value="Beta-lactam/transpept-like"/>
</dbReference>
<feature type="chain" id="PRO_5019253704" evidence="2">
    <location>
        <begin position="36"/>
        <end position="653"/>
    </location>
</feature>
<organism evidence="4 5">
    <name type="scientific">Cohnella abietis</name>
    <dbReference type="NCBI Taxonomy" id="2507935"/>
    <lineage>
        <taxon>Bacteria</taxon>
        <taxon>Bacillati</taxon>
        <taxon>Bacillota</taxon>
        <taxon>Bacilli</taxon>
        <taxon>Bacillales</taxon>
        <taxon>Paenibacillaceae</taxon>
        <taxon>Cohnella</taxon>
    </lineage>
</organism>
<keyword evidence="2" id="KW-0732">Signal</keyword>
<feature type="transmembrane region" description="Helical" evidence="1">
    <location>
        <begin position="516"/>
        <end position="539"/>
    </location>
</feature>
<evidence type="ECO:0000313" key="4">
    <source>
        <dbReference type="EMBL" id="BBI35512.1"/>
    </source>
</evidence>
<dbReference type="PANTHER" id="PTHR46825">
    <property type="entry name" value="D-ALANYL-D-ALANINE-CARBOXYPEPTIDASE/ENDOPEPTIDASE AMPH"/>
    <property type="match status" value="1"/>
</dbReference>
<dbReference type="KEGG" id="cohn:KCTCHS21_49110"/>
<proteinExistence type="predicted"/>
<evidence type="ECO:0000313" key="5">
    <source>
        <dbReference type="Proteomes" id="UP000289856"/>
    </source>
</evidence>
<accession>A0A3T1DBN6</accession>
<evidence type="ECO:0000256" key="1">
    <source>
        <dbReference type="SAM" id="Phobius"/>
    </source>
</evidence>
<gene>
    <name evidence="4" type="ORF">KCTCHS21_49110</name>
</gene>
<keyword evidence="1" id="KW-0472">Membrane</keyword>
<dbReference type="EMBL" id="AP019400">
    <property type="protein sequence ID" value="BBI35512.1"/>
    <property type="molecule type" value="Genomic_DNA"/>
</dbReference>
<feature type="signal peptide" evidence="2">
    <location>
        <begin position="1"/>
        <end position="35"/>
    </location>
</feature>
<evidence type="ECO:0000256" key="2">
    <source>
        <dbReference type="SAM" id="SignalP"/>
    </source>
</evidence>
<dbReference type="Gene3D" id="3.40.710.10">
    <property type="entry name" value="DD-peptidase/beta-lactamase superfamily"/>
    <property type="match status" value="1"/>
</dbReference>
<evidence type="ECO:0000259" key="3">
    <source>
        <dbReference type="Pfam" id="PF00144"/>
    </source>
</evidence>
<dbReference type="AlphaFoldDB" id="A0A3T1DBN6"/>
<dbReference type="Proteomes" id="UP000289856">
    <property type="component" value="Chromosome"/>
</dbReference>
<feature type="transmembrane region" description="Helical" evidence="1">
    <location>
        <begin position="551"/>
        <end position="574"/>
    </location>
</feature>
<protein>
    <submittedName>
        <fullName evidence="4">FmtA-like protein</fullName>
    </submittedName>
</protein>
<dbReference type="InterPro" id="IPR001466">
    <property type="entry name" value="Beta-lactam-related"/>
</dbReference>
<feature type="transmembrane region" description="Helical" evidence="1">
    <location>
        <begin position="594"/>
        <end position="614"/>
    </location>
</feature>
<keyword evidence="5" id="KW-1185">Reference proteome</keyword>
<name>A0A3T1DBN6_9BACL</name>
<keyword evidence="1" id="KW-1133">Transmembrane helix</keyword>
<dbReference type="SUPFAM" id="SSF56601">
    <property type="entry name" value="beta-lactamase/transpeptidase-like"/>
    <property type="match status" value="1"/>
</dbReference>
<dbReference type="Pfam" id="PF00144">
    <property type="entry name" value="Beta-lactamase"/>
    <property type="match status" value="1"/>
</dbReference>
<reference evidence="4 5" key="1">
    <citation type="submission" date="2019-01" db="EMBL/GenBank/DDBJ databases">
        <title>Complete genome sequence of Cohnella hallensis HS21 isolated from Korean fir (Abies koreana) rhizospheric soil.</title>
        <authorList>
            <person name="Jiang L."/>
            <person name="Kang S.W."/>
            <person name="Kim S."/>
            <person name="Jung J."/>
            <person name="Kim C.Y."/>
            <person name="Kim D.H."/>
            <person name="Kim S.W."/>
            <person name="Lee J."/>
        </authorList>
    </citation>
    <scope>NUCLEOTIDE SEQUENCE [LARGE SCALE GENOMIC DNA]</scope>
    <source>
        <strain evidence="4 5">HS21</strain>
    </source>
</reference>
<dbReference type="PANTHER" id="PTHR46825:SF9">
    <property type="entry name" value="BETA-LACTAMASE-RELATED DOMAIN-CONTAINING PROTEIN"/>
    <property type="match status" value="1"/>
</dbReference>
<feature type="transmembrane region" description="Helical" evidence="1">
    <location>
        <begin position="626"/>
        <end position="645"/>
    </location>
</feature>
<keyword evidence="1" id="KW-0812">Transmembrane</keyword>
<feature type="domain" description="Beta-lactamase-related" evidence="3">
    <location>
        <begin position="65"/>
        <end position="384"/>
    </location>
</feature>
<dbReference type="OrthoDB" id="846150at2"/>